<keyword evidence="11" id="KW-1015">Disulfide bond</keyword>
<feature type="domain" description="G-protein coupled receptors family 2 profile 2" evidence="15">
    <location>
        <begin position="189"/>
        <end position="433"/>
    </location>
</feature>
<reference evidence="17" key="1">
    <citation type="submission" date="2025-08" db="UniProtKB">
        <authorList>
            <consortium name="RefSeq"/>
        </authorList>
    </citation>
    <scope>IDENTIFICATION</scope>
</reference>
<accession>A0A3Q0GNE7</accession>
<evidence type="ECO:0000256" key="8">
    <source>
        <dbReference type="ARBA" id="ARBA00022837"/>
    </source>
</evidence>
<dbReference type="AlphaFoldDB" id="A0A3Q0GNE7"/>
<keyword evidence="8" id="KW-0106">Calcium</keyword>
<feature type="transmembrane region" description="Helical" evidence="13">
    <location>
        <begin position="336"/>
        <end position="362"/>
    </location>
</feature>
<dbReference type="InterPro" id="IPR057244">
    <property type="entry name" value="GAIN_B"/>
</dbReference>
<evidence type="ECO:0000256" key="1">
    <source>
        <dbReference type="ARBA" id="ARBA00004651"/>
    </source>
</evidence>
<name>A0A3Q0GNE7_ALLSI</name>
<dbReference type="PRINTS" id="PR00249">
    <property type="entry name" value="GPCRSECRETIN"/>
</dbReference>
<feature type="domain" description="GAIN-B" evidence="14">
    <location>
        <begin position="23"/>
        <end position="184"/>
    </location>
</feature>
<keyword evidence="7" id="KW-0677">Repeat</keyword>
<keyword evidence="5 13" id="KW-0812">Transmembrane</keyword>
<dbReference type="KEGG" id="asn:102381721"/>
<protein>
    <submittedName>
        <fullName evidence="17">Adhesion G protein-coupled receptor E3-like</fullName>
    </submittedName>
</protein>
<dbReference type="PANTHER" id="PTHR12011:SF433">
    <property type="entry name" value="ADHESION G PROTEIN-COUPLED RECEPTOR E1-LIKE-RELATED"/>
    <property type="match status" value="1"/>
</dbReference>
<sequence>MESFIVRAALQNPQNLSQNFMSPTMDVAVQLITNGCLERKTIELKVKEDTMSIDCQMVVGAITPGSGVVAFIEYTALESLLGSTDKSEIMVDDNIDDIRLNSAVVSGTVGKPRNLSKPFNFILKHKQEKEEGVKTFCVYWKHVDQKSIWSTEGCTVSSVNRTHTTCTCNHLTTFGILMGSTTGKNSYTMIMLTYVGLSISLLCLFLAILTFLLCHSLWSITTAIHLQLCICLFVAELIFLTMVRHFTNKTVCAIIAGFLHYFFLAAFTWMFLEGLQLILTVRNLKVVNYTSARKFKKRYMYPFGYGLPALIVAISVAANPAGYGTSEHCWLSEQGGFIWCFIGPVCFIILVNLIFFLTPLWILRDKLSSLNTDVTTIKDTRLLTFKAIAQLFILGCTWSLGLFQTKHGIMEYLFTISSSLQGAFIFLVHCVLNRQVREQYKRWFRRTGIVGNKSQPYELSTSMTPITIRMEHKKSSGKSEENCVWEK</sequence>
<dbReference type="InterPro" id="IPR001740">
    <property type="entry name" value="GPCR_2_EMR1-like_rcpt"/>
</dbReference>
<comment type="subcellular location">
    <subcellularLocation>
        <location evidence="1">Cell membrane</location>
        <topology evidence="1">Multi-pass membrane protein</topology>
    </subcellularLocation>
</comment>
<comment type="similarity">
    <text evidence="2">Belongs to the G-protein coupled receptor 2 family. Adhesion G-protein coupled receptor (ADGR) subfamily.</text>
</comment>
<dbReference type="Pfam" id="PF00002">
    <property type="entry name" value="7tm_2"/>
    <property type="match status" value="1"/>
</dbReference>
<evidence type="ECO:0000256" key="3">
    <source>
        <dbReference type="ARBA" id="ARBA00022475"/>
    </source>
</evidence>
<evidence type="ECO:0000256" key="12">
    <source>
        <dbReference type="ARBA" id="ARBA00023180"/>
    </source>
</evidence>
<dbReference type="InParanoid" id="A0A3Q0GNE7"/>
<keyword evidence="9 13" id="KW-1133">Transmembrane helix</keyword>
<evidence type="ECO:0000256" key="13">
    <source>
        <dbReference type="SAM" id="Phobius"/>
    </source>
</evidence>
<evidence type="ECO:0000259" key="15">
    <source>
        <dbReference type="PROSITE" id="PS50261"/>
    </source>
</evidence>
<dbReference type="FunFam" id="1.20.1070.10:FF:000054">
    <property type="entry name" value="Adhesion G protein-coupled receptor E3"/>
    <property type="match status" value="1"/>
</dbReference>
<dbReference type="PRINTS" id="PR01128">
    <property type="entry name" value="EMR1HORMONER"/>
</dbReference>
<feature type="transmembrane region" description="Helical" evidence="13">
    <location>
        <begin position="299"/>
        <end position="316"/>
    </location>
</feature>
<evidence type="ECO:0000313" key="17">
    <source>
        <dbReference type="RefSeq" id="XP_025059713.1"/>
    </source>
</evidence>
<feature type="transmembrane region" description="Helical" evidence="13">
    <location>
        <begin position="191"/>
        <end position="214"/>
    </location>
</feature>
<evidence type="ECO:0000256" key="6">
    <source>
        <dbReference type="ARBA" id="ARBA00022729"/>
    </source>
</evidence>
<dbReference type="Gene3D" id="1.20.1070.10">
    <property type="entry name" value="Rhodopsin 7-helix transmembrane proteins"/>
    <property type="match status" value="1"/>
</dbReference>
<evidence type="ECO:0000256" key="5">
    <source>
        <dbReference type="ARBA" id="ARBA00022692"/>
    </source>
</evidence>
<dbReference type="InterPro" id="IPR000203">
    <property type="entry name" value="GPS"/>
</dbReference>
<evidence type="ECO:0000256" key="11">
    <source>
        <dbReference type="ARBA" id="ARBA00023157"/>
    </source>
</evidence>
<evidence type="ECO:0000259" key="14">
    <source>
        <dbReference type="PROSITE" id="PS50221"/>
    </source>
</evidence>
<keyword evidence="3" id="KW-1003">Cell membrane</keyword>
<dbReference type="InterPro" id="IPR017983">
    <property type="entry name" value="GPCR_2_secretin-like_CS"/>
</dbReference>
<dbReference type="GO" id="GO:0005886">
    <property type="term" value="C:plasma membrane"/>
    <property type="evidence" value="ECO:0007669"/>
    <property type="project" value="UniProtKB-SubCell"/>
</dbReference>
<dbReference type="RefSeq" id="XP_025059713.1">
    <property type="nucleotide sequence ID" value="XM_025203928.1"/>
</dbReference>
<feature type="transmembrane region" description="Helical" evidence="13">
    <location>
        <begin position="258"/>
        <end position="279"/>
    </location>
</feature>
<keyword evidence="10 13" id="KW-0472">Membrane</keyword>
<dbReference type="GeneID" id="102381721"/>
<keyword evidence="6" id="KW-0732">Signal</keyword>
<proteinExistence type="inferred from homology"/>
<feature type="transmembrane region" description="Helical" evidence="13">
    <location>
        <begin position="383"/>
        <end position="403"/>
    </location>
</feature>
<dbReference type="GO" id="GO:0007166">
    <property type="term" value="P:cell surface receptor signaling pathway"/>
    <property type="evidence" value="ECO:0007669"/>
    <property type="project" value="InterPro"/>
</dbReference>
<dbReference type="PROSITE" id="PS00650">
    <property type="entry name" value="G_PROTEIN_RECEP_F2_2"/>
    <property type="match status" value="1"/>
</dbReference>
<dbReference type="PROSITE" id="PS50221">
    <property type="entry name" value="GAIN_B"/>
    <property type="match status" value="1"/>
</dbReference>
<feature type="transmembrane region" description="Helical" evidence="13">
    <location>
        <begin position="226"/>
        <end position="246"/>
    </location>
</feature>
<feature type="transmembrane region" description="Helical" evidence="13">
    <location>
        <begin position="409"/>
        <end position="432"/>
    </location>
</feature>
<dbReference type="GO" id="GO:0004930">
    <property type="term" value="F:G protein-coupled receptor activity"/>
    <property type="evidence" value="ECO:0007669"/>
    <property type="project" value="InterPro"/>
</dbReference>
<gene>
    <name evidence="17" type="primary">LOC102381721</name>
</gene>
<dbReference type="PANTHER" id="PTHR12011">
    <property type="entry name" value="ADHESION G-PROTEIN COUPLED RECEPTOR"/>
    <property type="match status" value="1"/>
</dbReference>
<evidence type="ECO:0000256" key="9">
    <source>
        <dbReference type="ARBA" id="ARBA00022989"/>
    </source>
</evidence>
<keyword evidence="12" id="KW-0325">Glycoprotein</keyword>
<dbReference type="InterPro" id="IPR000832">
    <property type="entry name" value="GPCR_2_secretin-like"/>
</dbReference>
<dbReference type="InterPro" id="IPR046338">
    <property type="entry name" value="GAIN_dom_sf"/>
</dbReference>
<dbReference type="PROSITE" id="PS50261">
    <property type="entry name" value="G_PROTEIN_RECEP_F2_4"/>
    <property type="match status" value="1"/>
</dbReference>
<dbReference type="SMART" id="SM00303">
    <property type="entry name" value="GPS"/>
    <property type="match status" value="1"/>
</dbReference>
<evidence type="ECO:0000256" key="10">
    <source>
        <dbReference type="ARBA" id="ARBA00023136"/>
    </source>
</evidence>
<dbReference type="Gene3D" id="2.60.220.50">
    <property type="match status" value="1"/>
</dbReference>
<evidence type="ECO:0000313" key="16">
    <source>
        <dbReference type="Proteomes" id="UP000189705"/>
    </source>
</evidence>
<keyword evidence="4" id="KW-0245">EGF-like domain</keyword>
<evidence type="ECO:0000256" key="4">
    <source>
        <dbReference type="ARBA" id="ARBA00022536"/>
    </source>
</evidence>
<dbReference type="GO" id="GO:0007189">
    <property type="term" value="P:adenylate cyclase-activating G protein-coupled receptor signaling pathway"/>
    <property type="evidence" value="ECO:0007669"/>
    <property type="project" value="TreeGrafter"/>
</dbReference>
<dbReference type="InterPro" id="IPR017981">
    <property type="entry name" value="GPCR_2-like_7TM"/>
</dbReference>
<evidence type="ECO:0000256" key="7">
    <source>
        <dbReference type="ARBA" id="ARBA00022737"/>
    </source>
</evidence>
<dbReference type="Proteomes" id="UP000189705">
    <property type="component" value="Unplaced"/>
</dbReference>
<dbReference type="Pfam" id="PF01825">
    <property type="entry name" value="GPS"/>
    <property type="match status" value="1"/>
</dbReference>
<organism evidence="16 17">
    <name type="scientific">Alligator sinensis</name>
    <name type="common">Chinese alligator</name>
    <dbReference type="NCBI Taxonomy" id="38654"/>
    <lineage>
        <taxon>Eukaryota</taxon>
        <taxon>Metazoa</taxon>
        <taxon>Chordata</taxon>
        <taxon>Craniata</taxon>
        <taxon>Vertebrata</taxon>
        <taxon>Euteleostomi</taxon>
        <taxon>Archelosauria</taxon>
        <taxon>Archosauria</taxon>
        <taxon>Crocodylia</taxon>
        <taxon>Alligatoridae</taxon>
        <taxon>Alligatorinae</taxon>
        <taxon>Alligator</taxon>
    </lineage>
</organism>
<keyword evidence="16" id="KW-1185">Reference proteome</keyword>
<evidence type="ECO:0000256" key="2">
    <source>
        <dbReference type="ARBA" id="ARBA00007343"/>
    </source>
</evidence>